<evidence type="ECO:0000313" key="3">
    <source>
        <dbReference type="Proteomes" id="UP000710440"/>
    </source>
</evidence>
<dbReference type="GeneID" id="66935333"/>
<comment type="caution">
    <text evidence="2">The sequence shown here is derived from an EMBL/GenBank/DDBJ whole genome shotgun (WGS) entry which is preliminary data.</text>
</comment>
<organism evidence="2 3">
    <name type="scientific">Aspergillus viridinutans</name>
    <dbReference type="NCBI Taxonomy" id="75553"/>
    <lineage>
        <taxon>Eukaryota</taxon>
        <taxon>Fungi</taxon>
        <taxon>Dikarya</taxon>
        <taxon>Ascomycota</taxon>
        <taxon>Pezizomycotina</taxon>
        <taxon>Eurotiomycetes</taxon>
        <taxon>Eurotiomycetidae</taxon>
        <taxon>Eurotiales</taxon>
        <taxon>Aspergillaceae</taxon>
        <taxon>Aspergillus</taxon>
        <taxon>Aspergillus subgen. Fumigati</taxon>
    </lineage>
</organism>
<keyword evidence="1" id="KW-0472">Membrane</keyword>
<keyword evidence="3" id="KW-1185">Reference proteome</keyword>
<keyword evidence="1" id="KW-0812">Transmembrane</keyword>
<reference evidence="2 3" key="1">
    <citation type="submission" date="2021-02" db="EMBL/GenBank/DDBJ databases">
        <title>Pan-genome distribution and transcriptional activeness of fungal secondary metabolism genes in Aspergillus section Fumigati.</title>
        <authorList>
            <person name="Takahashi H."/>
            <person name="Umemura M."/>
            <person name="Ninomiya A."/>
            <person name="Kusuya Y."/>
            <person name="Urayama S."/>
            <person name="Shimizu M."/>
            <person name="Watanabe A."/>
            <person name="Kamei K."/>
            <person name="Yaguchi T."/>
            <person name="Hagiwara D."/>
        </authorList>
    </citation>
    <scope>NUCLEOTIDE SEQUENCE [LARGE SCALE GENOMIC DNA]</scope>
    <source>
        <strain evidence="2 3">IFM 47045</strain>
    </source>
</reference>
<evidence type="ECO:0000313" key="2">
    <source>
        <dbReference type="EMBL" id="GIK03282.1"/>
    </source>
</evidence>
<gene>
    <name evidence="2" type="ORF">Aspvir_007351</name>
</gene>
<feature type="transmembrane region" description="Helical" evidence="1">
    <location>
        <begin position="119"/>
        <end position="144"/>
    </location>
</feature>
<evidence type="ECO:0000256" key="1">
    <source>
        <dbReference type="SAM" id="Phobius"/>
    </source>
</evidence>
<dbReference type="Proteomes" id="UP000710440">
    <property type="component" value="Unassembled WGS sequence"/>
</dbReference>
<dbReference type="RefSeq" id="XP_043126468.1">
    <property type="nucleotide sequence ID" value="XM_043270533.1"/>
</dbReference>
<name>A0A9P3F2U5_ASPVI</name>
<dbReference type="EMBL" id="BOPL01000005">
    <property type="protein sequence ID" value="GIK03282.1"/>
    <property type="molecule type" value="Genomic_DNA"/>
</dbReference>
<dbReference type="OrthoDB" id="5977668at2759"/>
<sequence>MNDQQNIPIQLFGPVLITMDPFAPPHPLLVAGVWEFTDLEISTDMLLALSSLPAIQNKRGLSFCLSWTGRGFLEDAVTSGLMVAVEHLGAKVPFVFEHHPDLFNATELPRLHLSLADHLIRILLSLLRVYVLVIEVSLILLVALRRSLKKFYLPKK</sequence>
<keyword evidence="1" id="KW-1133">Transmembrane helix</keyword>
<protein>
    <submittedName>
        <fullName evidence="2">Uncharacterized protein</fullName>
    </submittedName>
</protein>
<proteinExistence type="predicted"/>
<accession>A0A9P3F2U5</accession>
<dbReference type="AlphaFoldDB" id="A0A9P3F2U5"/>